<dbReference type="InterPro" id="IPR029058">
    <property type="entry name" value="AB_hydrolase_fold"/>
</dbReference>
<dbReference type="Proteomes" id="UP000238261">
    <property type="component" value="Unassembled WGS sequence"/>
</dbReference>
<keyword evidence="3" id="KW-0443">Lipid metabolism</keyword>
<evidence type="ECO:0000313" key="5">
    <source>
        <dbReference type="Proteomes" id="UP000238261"/>
    </source>
</evidence>
<evidence type="ECO:0000256" key="1">
    <source>
        <dbReference type="ARBA" id="ARBA00022801"/>
    </source>
</evidence>
<reference evidence="5" key="1">
    <citation type="submission" date="2016-08" db="EMBL/GenBank/DDBJ databases">
        <authorList>
            <person name="Merda D."/>
            <person name="Briand M."/>
            <person name="Taghouti G."/>
            <person name="Carrere S."/>
            <person name="Gouzy J."/>
            <person name="Portier P."/>
            <person name="Jacques M.-A."/>
            <person name="Fischer-Le Saux M."/>
        </authorList>
    </citation>
    <scope>NUCLEOTIDE SEQUENCE [LARGE SCALE GENOMIC DNA]</scope>
    <source>
        <strain evidence="5">CFBP1156</strain>
    </source>
</reference>
<comment type="caution">
    <text evidence="4">The sequence shown here is derived from an EMBL/GenBank/DDBJ whole genome shotgun (WGS) entry which is preliminary data.</text>
</comment>
<keyword evidence="5" id="KW-1185">Reference proteome</keyword>
<dbReference type="GO" id="GO:0003847">
    <property type="term" value="F:1-alkyl-2-acetylglycerophosphocholine esterase activity"/>
    <property type="evidence" value="ECO:0007669"/>
    <property type="project" value="TreeGrafter"/>
</dbReference>
<name>A0A2S7EWU9_9XANT</name>
<dbReference type="EMBL" id="MDEG01000007">
    <property type="protein sequence ID" value="PPU97634.1"/>
    <property type="molecule type" value="Genomic_DNA"/>
</dbReference>
<evidence type="ECO:0008006" key="6">
    <source>
        <dbReference type="Google" id="ProtNLM"/>
    </source>
</evidence>
<proteinExistence type="predicted"/>
<organism evidence="4 5">
    <name type="scientific">Xanthomonas hyacinthi</name>
    <dbReference type="NCBI Taxonomy" id="56455"/>
    <lineage>
        <taxon>Bacteria</taxon>
        <taxon>Pseudomonadati</taxon>
        <taxon>Pseudomonadota</taxon>
        <taxon>Gammaproteobacteria</taxon>
        <taxon>Lysobacterales</taxon>
        <taxon>Lysobacteraceae</taxon>
        <taxon>Xanthomonas</taxon>
    </lineage>
</organism>
<dbReference type="PANTHER" id="PTHR10272:SF0">
    <property type="entry name" value="PLATELET-ACTIVATING FACTOR ACETYLHYDROLASE"/>
    <property type="match status" value="1"/>
</dbReference>
<evidence type="ECO:0000256" key="2">
    <source>
        <dbReference type="ARBA" id="ARBA00022963"/>
    </source>
</evidence>
<dbReference type="SUPFAM" id="SSF53474">
    <property type="entry name" value="alpha/beta-Hydrolases"/>
    <property type="match status" value="1"/>
</dbReference>
<dbReference type="AlphaFoldDB" id="A0A2S7EWU9"/>
<protein>
    <recommendedName>
        <fullName evidence="6">Dienelactone hydrolase</fullName>
    </recommendedName>
</protein>
<keyword evidence="1" id="KW-0378">Hydrolase</keyword>
<accession>A0A2S7EWU9</accession>
<evidence type="ECO:0000313" key="4">
    <source>
        <dbReference type="EMBL" id="PPU97634.1"/>
    </source>
</evidence>
<dbReference type="PANTHER" id="PTHR10272">
    <property type="entry name" value="PLATELET-ACTIVATING FACTOR ACETYLHYDROLASE"/>
    <property type="match status" value="1"/>
</dbReference>
<keyword evidence="2" id="KW-0442">Lipid degradation</keyword>
<sequence length="375" mass="40776">MVWYPAKGSAAGDGSAYLQADIAATTLPALARNFGYATEDLAAAATARLSVRPRAPAARRRHGFPVVIYSHGLFLYPEQNSVLASQLASHGYIVVSIAHPGDSTDVRLEDRRVIATLLASKDDDPRFAEAFKVLAGGANLGVRREALKVYADSLGSTRLGRSLAQWRDDTMFVAQAITDRSEPKPLRSVLVSADRDRLAFAGMSFGGATSATSCRLLKACRAAVNLDGQNFDPTLFDRPVERPLLLMLSDWTRYGLLAGQPRDADFSSNDLAYESWKDAGEDDMVVRVRLQGVRHFGFTDLAALLDGPKREERVGEIGGEEALSTIGDVVLAFLDTYMRDGDAAGIDRAIERHPALGRHVPERLRGWMGKSDQAQ</sequence>
<dbReference type="GO" id="GO:0016042">
    <property type="term" value="P:lipid catabolic process"/>
    <property type="evidence" value="ECO:0007669"/>
    <property type="project" value="UniProtKB-KW"/>
</dbReference>
<evidence type="ECO:0000256" key="3">
    <source>
        <dbReference type="ARBA" id="ARBA00023098"/>
    </source>
</evidence>
<dbReference type="Gene3D" id="3.40.50.1820">
    <property type="entry name" value="alpha/beta hydrolase"/>
    <property type="match status" value="1"/>
</dbReference>
<dbReference type="Pfam" id="PF03403">
    <property type="entry name" value="PAF-AH_p_II"/>
    <property type="match status" value="1"/>
</dbReference>
<gene>
    <name evidence="4" type="ORF">XhyaCFBP1156_09745</name>
</gene>